<dbReference type="Proteomes" id="UP001200022">
    <property type="component" value="Unassembled WGS sequence"/>
</dbReference>
<keyword evidence="3" id="KW-1185">Reference proteome</keyword>
<dbReference type="EMBL" id="JAKKDV010000001">
    <property type="protein sequence ID" value="MCF7559845.1"/>
    <property type="molecule type" value="Genomic_DNA"/>
</dbReference>
<feature type="transmembrane region" description="Helical" evidence="1">
    <location>
        <begin position="92"/>
        <end position="113"/>
    </location>
</feature>
<dbReference type="RefSeq" id="WP_237230510.1">
    <property type="nucleotide sequence ID" value="NZ_JAKKDV010000001.1"/>
</dbReference>
<protein>
    <submittedName>
        <fullName evidence="2">Uncharacterized protein</fullName>
    </submittedName>
</protein>
<accession>A0ABS9IGV0</accession>
<evidence type="ECO:0000313" key="2">
    <source>
        <dbReference type="EMBL" id="MCF7559845.1"/>
    </source>
</evidence>
<comment type="caution">
    <text evidence="2">The sequence shown here is derived from an EMBL/GenBank/DDBJ whole genome shotgun (WGS) entry which is preliminary data.</text>
</comment>
<keyword evidence="1" id="KW-0812">Transmembrane</keyword>
<name>A0ABS9IGV0_9FLAO</name>
<proteinExistence type="predicted"/>
<organism evidence="2 3">
    <name type="scientific">Flaviramulus multivorans</name>
    <dbReference type="NCBI Taxonomy" id="1304750"/>
    <lineage>
        <taxon>Bacteria</taxon>
        <taxon>Pseudomonadati</taxon>
        <taxon>Bacteroidota</taxon>
        <taxon>Flavobacteriia</taxon>
        <taxon>Flavobacteriales</taxon>
        <taxon>Flavobacteriaceae</taxon>
        <taxon>Flaviramulus</taxon>
    </lineage>
</organism>
<reference evidence="2 3" key="1">
    <citation type="submission" date="2022-01" db="EMBL/GenBank/DDBJ databases">
        <title>Draft genome sequence of Sabulilitoribacter multivorans KCTC 32326.</title>
        <authorList>
            <person name="Oh J.-S."/>
        </authorList>
    </citation>
    <scope>NUCLEOTIDE SEQUENCE [LARGE SCALE GENOMIC DNA]</scope>
    <source>
        <strain evidence="2 3">M-M16</strain>
    </source>
</reference>
<evidence type="ECO:0000313" key="3">
    <source>
        <dbReference type="Proteomes" id="UP001200022"/>
    </source>
</evidence>
<keyword evidence="1" id="KW-1133">Transmembrane helix</keyword>
<sequence>MPEKQIFVKEVALKNNCPVCYTTEGLYLTFSQKIVETKLYKSITSEIIHELACKKCNSPIYPVQWTDEIDLVVEYQKKAFTPKKPSTYIKKLAWFVIILVAIAVAAIVFLGLYNQL</sequence>
<keyword evidence="1" id="KW-0472">Membrane</keyword>
<gene>
    <name evidence="2" type="ORF">L3X39_04280</name>
</gene>
<evidence type="ECO:0000256" key="1">
    <source>
        <dbReference type="SAM" id="Phobius"/>
    </source>
</evidence>